<feature type="compositionally biased region" description="Basic residues" evidence="1">
    <location>
        <begin position="276"/>
        <end position="290"/>
    </location>
</feature>
<reference evidence="2" key="2">
    <citation type="journal article" date="2020" name="Nat. Commun.">
        <title>Large-scale genome sequencing of mycorrhizal fungi provides insights into the early evolution of symbiotic traits.</title>
        <authorList>
            <person name="Miyauchi S."/>
            <person name="Kiss E."/>
            <person name="Kuo A."/>
            <person name="Drula E."/>
            <person name="Kohler A."/>
            <person name="Sanchez-Garcia M."/>
            <person name="Morin E."/>
            <person name="Andreopoulos B."/>
            <person name="Barry K.W."/>
            <person name="Bonito G."/>
            <person name="Buee M."/>
            <person name="Carver A."/>
            <person name="Chen C."/>
            <person name="Cichocki N."/>
            <person name="Clum A."/>
            <person name="Culley D."/>
            <person name="Crous P.W."/>
            <person name="Fauchery L."/>
            <person name="Girlanda M."/>
            <person name="Hayes R.D."/>
            <person name="Keri Z."/>
            <person name="LaButti K."/>
            <person name="Lipzen A."/>
            <person name="Lombard V."/>
            <person name="Magnuson J."/>
            <person name="Maillard F."/>
            <person name="Murat C."/>
            <person name="Nolan M."/>
            <person name="Ohm R.A."/>
            <person name="Pangilinan J."/>
            <person name="Pereira M.F."/>
            <person name="Perotto S."/>
            <person name="Peter M."/>
            <person name="Pfister S."/>
            <person name="Riley R."/>
            <person name="Sitrit Y."/>
            <person name="Stielow J.B."/>
            <person name="Szollosi G."/>
            <person name="Zifcakova L."/>
            <person name="Stursova M."/>
            <person name="Spatafora J.W."/>
            <person name="Tedersoo L."/>
            <person name="Vaario L.M."/>
            <person name="Yamada A."/>
            <person name="Yan M."/>
            <person name="Wang P."/>
            <person name="Xu J."/>
            <person name="Bruns T."/>
            <person name="Baldrian P."/>
            <person name="Vilgalys R."/>
            <person name="Dunand C."/>
            <person name="Henrissat B."/>
            <person name="Grigoriev I.V."/>
            <person name="Hibbett D."/>
            <person name="Nagy L.G."/>
            <person name="Martin F.M."/>
        </authorList>
    </citation>
    <scope>NUCLEOTIDE SEQUENCE</scope>
    <source>
        <strain evidence="2">BED1</strain>
    </source>
</reference>
<reference evidence="2" key="1">
    <citation type="submission" date="2019-10" db="EMBL/GenBank/DDBJ databases">
        <authorList>
            <consortium name="DOE Joint Genome Institute"/>
            <person name="Kuo A."/>
            <person name="Miyauchi S."/>
            <person name="Kiss E."/>
            <person name="Drula E."/>
            <person name="Kohler A."/>
            <person name="Sanchez-Garcia M."/>
            <person name="Andreopoulos B."/>
            <person name="Barry K.W."/>
            <person name="Bonito G."/>
            <person name="Buee M."/>
            <person name="Carver A."/>
            <person name="Chen C."/>
            <person name="Cichocki N."/>
            <person name="Clum A."/>
            <person name="Culley D."/>
            <person name="Crous P.W."/>
            <person name="Fauchery L."/>
            <person name="Girlanda M."/>
            <person name="Hayes R."/>
            <person name="Keri Z."/>
            <person name="LaButti K."/>
            <person name="Lipzen A."/>
            <person name="Lombard V."/>
            <person name="Magnuson J."/>
            <person name="Maillard F."/>
            <person name="Morin E."/>
            <person name="Murat C."/>
            <person name="Nolan M."/>
            <person name="Ohm R."/>
            <person name="Pangilinan J."/>
            <person name="Pereira M."/>
            <person name="Perotto S."/>
            <person name="Peter M."/>
            <person name="Riley R."/>
            <person name="Sitrit Y."/>
            <person name="Stielow B."/>
            <person name="Szollosi G."/>
            <person name="Zifcakova L."/>
            <person name="Stursova M."/>
            <person name="Spatafora J.W."/>
            <person name="Tedersoo L."/>
            <person name="Vaario L.-M."/>
            <person name="Yamada A."/>
            <person name="Yan M."/>
            <person name="Wang P."/>
            <person name="Xu J."/>
            <person name="Bruns T."/>
            <person name="Baldrian P."/>
            <person name="Vilgalys R."/>
            <person name="Henrissat B."/>
            <person name="Grigoriev I.V."/>
            <person name="Hibbett D."/>
            <person name="Nagy L.G."/>
            <person name="Martin F.M."/>
        </authorList>
    </citation>
    <scope>NUCLEOTIDE SEQUENCE</scope>
    <source>
        <strain evidence="2">BED1</strain>
    </source>
</reference>
<dbReference type="EMBL" id="WHUW01000002">
    <property type="protein sequence ID" value="KAF8450508.1"/>
    <property type="molecule type" value="Genomic_DNA"/>
</dbReference>
<gene>
    <name evidence="2" type="ORF">L210DRAFT_3756086</name>
</gene>
<protein>
    <submittedName>
        <fullName evidence="2">Uncharacterized protein</fullName>
    </submittedName>
</protein>
<feature type="compositionally biased region" description="Basic and acidic residues" evidence="1">
    <location>
        <begin position="160"/>
        <end position="173"/>
    </location>
</feature>
<feature type="compositionally biased region" description="Polar residues" evidence="1">
    <location>
        <begin position="134"/>
        <end position="149"/>
    </location>
</feature>
<evidence type="ECO:0000313" key="3">
    <source>
        <dbReference type="Proteomes" id="UP001194468"/>
    </source>
</evidence>
<evidence type="ECO:0000313" key="2">
    <source>
        <dbReference type="EMBL" id="KAF8450508.1"/>
    </source>
</evidence>
<proteinExistence type="predicted"/>
<comment type="caution">
    <text evidence="2">The sequence shown here is derived from an EMBL/GenBank/DDBJ whole genome shotgun (WGS) entry which is preliminary data.</text>
</comment>
<organism evidence="2 3">
    <name type="scientific">Boletus edulis BED1</name>
    <dbReference type="NCBI Taxonomy" id="1328754"/>
    <lineage>
        <taxon>Eukaryota</taxon>
        <taxon>Fungi</taxon>
        <taxon>Dikarya</taxon>
        <taxon>Basidiomycota</taxon>
        <taxon>Agaricomycotina</taxon>
        <taxon>Agaricomycetes</taxon>
        <taxon>Agaricomycetidae</taxon>
        <taxon>Boletales</taxon>
        <taxon>Boletineae</taxon>
        <taxon>Boletaceae</taxon>
        <taxon>Boletoideae</taxon>
        <taxon>Boletus</taxon>
    </lineage>
</organism>
<dbReference type="AlphaFoldDB" id="A0AAD4C7T6"/>
<feature type="compositionally biased region" description="Polar residues" evidence="1">
    <location>
        <begin position="232"/>
        <end position="242"/>
    </location>
</feature>
<dbReference type="Proteomes" id="UP001194468">
    <property type="component" value="Unassembled WGS sequence"/>
</dbReference>
<feature type="compositionally biased region" description="Basic residues" evidence="1">
    <location>
        <begin position="76"/>
        <end position="85"/>
    </location>
</feature>
<accession>A0AAD4C7T6</accession>
<keyword evidence="3" id="KW-1185">Reference proteome</keyword>
<feature type="compositionally biased region" description="Polar residues" evidence="1">
    <location>
        <begin position="204"/>
        <end position="216"/>
    </location>
</feature>
<evidence type="ECO:0000256" key="1">
    <source>
        <dbReference type="SAM" id="MobiDB-lite"/>
    </source>
</evidence>
<feature type="region of interest" description="Disordered" evidence="1">
    <location>
        <begin position="57"/>
        <end position="299"/>
    </location>
</feature>
<name>A0AAD4C7T6_BOLED</name>
<sequence>MDDIDVESLQAQIDMSMSFAQNLVTSWIKPTHFAQLRSSGANATQILEEELRRPPRLGVGASIPTAPPMSHEVSKLTRRLGKNRAKHESVVESQPQNSLKSDDEEHKGRPTKRKTKADPFGHEGSKKKRKEESTANPYPSVENVSTNPISLLKDPAFGEPAKHNSSSEKEKQRTGLGNQQSHVIERRRSATPISSSPVGLPVQATFSQSLTAQNVPSLMKPSRETSAPVPGDSTTPKSSRVHTNLPDKAEPLGIPLLNLDGPPECADKPGDTSKSNKTRRKRRRHKRKKTQMIASTGDN</sequence>